<accession>A0A183CMZ6</accession>
<keyword evidence="4" id="KW-0479">Metal-binding</keyword>
<dbReference type="Proteomes" id="UP000050741">
    <property type="component" value="Unassembled WGS sequence"/>
</dbReference>
<evidence type="ECO:0000256" key="10">
    <source>
        <dbReference type="ARBA" id="ARBA00023128"/>
    </source>
</evidence>
<reference evidence="18" key="2">
    <citation type="submission" date="2016-06" db="UniProtKB">
        <authorList>
            <consortium name="WormBaseParasite"/>
        </authorList>
    </citation>
    <scope>IDENTIFICATION</scope>
</reference>
<evidence type="ECO:0000256" key="9">
    <source>
        <dbReference type="ARBA" id="ARBA00023004"/>
    </source>
</evidence>
<dbReference type="SUPFAM" id="SSF56281">
    <property type="entry name" value="Metallo-hydrolase/oxidoreductase"/>
    <property type="match status" value="1"/>
</dbReference>
<comment type="cofactor">
    <cofactor evidence="1">
        <name>Fe(2+)</name>
        <dbReference type="ChEBI" id="CHEBI:29033"/>
    </cofactor>
</comment>
<protein>
    <recommendedName>
        <fullName evidence="14">Persulfide dioxygenase ETHE1, mitochondrial</fullName>
        <ecNumber evidence="13">1.13.11.18</ecNumber>
    </recommendedName>
    <alternativeName>
        <fullName evidence="15">Sulfur dioxygenase ETHE1</fullName>
    </alternativeName>
</protein>
<evidence type="ECO:0000256" key="11">
    <source>
        <dbReference type="ARBA" id="ARBA00050990"/>
    </source>
</evidence>
<dbReference type="SMART" id="SM00463">
    <property type="entry name" value="SMR"/>
    <property type="match status" value="1"/>
</dbReference>
<dbReference type="GO" id="GO:0050313">
    <property type="term" value="F:sulfur dioxygenase activity"/>
    <property type="evidence" value="ECO:0007669"/>
    <property type="project" value="UniProtKB-EC"/>
</dbReference>
<dbReference type="GO" id="GO:0070813">
    <property type="term" value="P:hydrogen sulfide metabolic process"/>
    <property type="evidence" value="ECO:0007669"/>
    <property type="project" value="TreeGrafter"/>
</dbReference>
<keyword evidence="6" id="KW-0223">Dioxygenase</keyword>
<dbReference type="InterPro" id="IPR036063">
    <property type="entry name" value="Smr_dom_sf"/>
</dbReference>
<dbReference type="InterPro" id="IPR051682">
    <property type="entry name" value="Mito_Persulfide_Diox"/>
</dbReference>
<comment type="subunit">
    <text evidence="12">Homodimer. Monomer. Interacts with TST. May interact with RELA.</text>
</comment>
<dbReference type="InterPro" id="IPR002625">
    <property type="entry name" value="Smr_dom"/>
</dbReference>
<keyword evidence="10" id="KW-0496">Mitochondrion</keyword>
<dbReference type="InterPro" id="IPR001279">
    <property type="entry name" value="Metallo-B-lactamas"/>
</dbReference>
<dbReference type="GO" id="GO:0046872">
    <property type="term" value="F:metal ion binding"/>
    <property type="evidence" value="ECO:0007669"/>
    <property type="project" value="UniProtKB-KW"/>
</dbReference>
<evidence type="ECO:0000256" key="3">
    <source>
        <dbReference type="ARBA" id="ARBA00006759"/>
    </source>
</evidence>
<evidence type="ECO:0000256" key="6">
    <source>
        <dbReference type="ARBA" id="ARBA00022964"/>
    </source>
</evidence>
<evidence type="ECO:0000256" key="4">
    <source>
        <dbReference type="ARBA" id="ARBA00022723"/>
    </source>
</evidence>
<evidence type="ECO:0000256" key="14">
    <source>
        <dbReference type="ARBA" id="ARBA00067300"/>
    </source>
</evidence>
<dbReference type="Gene3D" id="3.60.15.10">
    <property type="entry name" value="Ribonuclease Z/Hydroxyacylglutathione hydrolase-like"/>
    <property type="match status" value="1"/>
</dbReference>
<evidence type="ECO:0000256" key="15">
    <source>
        <dbReference type="ARBA" id="ARBA00077964"/>
    </source>
</evidence>
<sequence>MAHQRLLVFRQLFEATSSTYTYLLGCTKTRQALIIDPVVDKAERDAKLIRELELDLKYVVNTHIHADHVTGTGELKRSKFFPKANSILCEKAGGRADLLVKHGDLIHWGEGFGMEVRETPGHTDGCVTFVGHSHKMAFTGDALLIRGCGRTDFQHGDARTLYRSVHSQIFNLPPDYLIYPAHDYDGRTVSSVEEEKKYNPRLAKSEDEFVAIMKGLGLPYPKQIDKAVPANLLCGIYELMDDALRTKKTMKWKRNTAFCTVFTYIPLVSLKMTSLHHRTTANVCCFHLRQIVTNLRRKVRKRCKDDRIAIELSPISVDTLNELFGDGQGMGECSDTGVNLPIWLCDLLYKAIQKMPIANSLREEFELQNDATIVPKKCRRDKNISLKRLYEMFPSLSKKLINRVAKEMDYDYDQTALYLVSGSDDDPIDAANSADDRESVSIIVPSLCPRVIKQQLKTNTNDNNTSNFMLVQDVENELRNMAAEQKHCKEMKTKYVGFKNANICGFYIDRAKQLESARKALTQYWDGLRIWKTSSEECIDLHQLGAERALATVVQKINICREKHPNIRKLHVITGYGKTTGTPVIKPRLLAFLKGKGMEARVSPKNLGVVEISLGSVFQHIDYP</sequence>
<evidence type="ECO:0000256" key="1">
    <source>
        <dbReference type="ARBA" id="ARBA00001954"/>
    </source>
</evidence>
<organism evidence="17 18">
    <name type="scientific">Globodera pallida</name>
    <name type="common">Potato cyst nematode worm</name>
    <name type="synonym">Heterodera pallida</name>
    <dbReference type="NCBI Taxonomy" id="36090"/>
    <lineage>
        <taxon>Eukaryota</taxon>
        <taxon>Metazoa</taxon>
        <taxon>Ecdysozoa</taxon>
        <taxon>Nematoda</taxon>
        <taxon>Chromadorea</taxon>
        <taxon>Rhabditida</taxon>
        <taxon>Tylenchina</taxon>
        <taxon>Tylenchomorpha</taxon>
        <taxon>Tylenchoidea</taxon>
        <taxon>Heteroderidae</taxon>
        <taxon>Heteroderinae</taxon>
        <taxon>Globodera</taxon>
    </lineage>
</organism>
<comment type="subcellular location">
    <subcellularLocation>
        <location evidence="2">Mitochondrion</location>
    </subcellularLocation>
</comment>
<dbReference type="PANTHER" id="PTHR43084">
    <property type="entry name" value="PERSULFIDE DIOXYGENASE ETHE1"/>
    <property type="match status" value="1"/>
</dbReference>
<keyword evidence="7" id="KW-0007">Acetylation</keyword>
<dbReference type="CDD" id="cd14279">
    <property type="entry name" value="CUE"/>
    <property type="match status" value="1"/>
</dbReference>
<feature type="domain" description="Smr" evidence="16">
    <location>
        <begin position="539"/>
        <end position="615"/>
    </location>
</feature>
<dbReference type="PROSITE" id="PS50828">
    <property type="entry name" value="SMR"/>
    <property type="match status" value="1"/>
</dbReference>
<evidence type="ECO:0000256" key="13">
    <source>
        <dbReference type="ARBA" id="ARBA00066686"/>
    </source>
</evidence>
<dbReference type="PANTHER" id="PTHR43084:SF1">
    <property type="entry name" value="PERSULFIDE DIOXYGENASE ETHE1, MITOCHONDRIAL"/>
    <property type="match status" value="1"/>
</dbReference>
<evidence type="ECO:0000256" key="7">
    <source>
        <dbReference type="ARBA" id="ARBA00022990"/>
    </source>
</evidence>
<keyword evidence="8" id="KW-0560">Oxidoreductase</keyword>
<comment type="similarity">
    <text evidence="3">Belongs to the metallo-beta-lactamase superfamily. Glyoxalase II family.</text>
</comment>
<dbReference type="GO" id="GO:0005739">
    <property type="term" value="C:mitochondrion"/>
    <property type="evidence" value="ECO:0007669"/>
    <property type="project" value="UniProtKB-SubCell"/>
</dbReference>
<dbReference type="CDD" id="cd07724">
    <property type="entry name" value="POD-like_MBL-fold"/>
    <property type="match status" value="1"/>
</dbReference>
<evidence type="ECO:0000259" key="16">
    <source>
        <dbReference type="PROSITE" id="PS50828"/>
    </source>
</evidence>
<keyword evidence="17" id="KW-1185">Reference proteome</keyword>
<keyword evidence="5" id="KW-0809">Transit peptide</keyword>
<keyword evidence="9" id="KW-0408">Iron</keyword>
<comment type="catalytic activity">
    <reaction evidence="11">
        <text>S-sulfanylglutathione + O2 + H2O = sulfite + glutathione + 2 H(+)</text>
        <dbReference type="Rhea" id="RHEA:12981"/>
        <dbReference type="ChEBI" id="CHEBI:15377"/>
        <dbReference type="ChEBI" id="CHEBI:15378"/>
        <dbReference type="ChEBI" id="CHEBI:15379"/>
        <dbReference type="ChEBI" id="CHEBI:17359"/>
        <dbReference type="ChEBI" id="CHEBI:57925"/>
        <dbReference type="ChEBI" id="CHEBI:58905"/>
        <dbReference type="EC" id="1.13.11.18"/>
    </reaction>
</comment>
<proteinExistence type="inferred from homology"/>
<name>A0A183CMZ6_GLOPA</name>
<dbReference type="EC" id="1.13.11.18" evidence="13"/>
<dbReference type="FunFam" id="3.60.15.10:FF:000013">
    <property type="entry name" value="Persulfide dioxygenase ETHE1, mitochondrial"/>
    <property type="match status" value="1"/>
</dbReference>
<dbReference type="GO" id="GO:0006749">
    <property type="term" value="P:glutathione metabolic process"/>
    <property type="evidence" value="ECO:0007669"/>
    <property type="project" value="InterPro"/>
</dbReference>
<evidence type="ECO:0000313" key="17">
    <source>
        <dbReference type="Proteomes" id="UP000050741"/>
    </source>
</evidence>
<dbReference type="WBParaSite" id="GPLIN_001425300">
    <property type="protein sequence ID" value="GPLIN_001425300"/>
    <property type="gene ID" value="GPLIN_001425300"/>
</dbReference>
<evidence type="ECO:0000256" key="8">
    <source>
        <dbReference type="ARBA" id="ARBA00023002"/>
    </source>
</evidence>
<dbReference type="InterPro" id="IPR036866">
    <property type="entry name" value="RibonucZ/Hydroxyglut_hydro"/>
</dbReference>
<evidence type="ECO:0000256" key="12">
    <source>
        <dbReference type="ARBA" id="ARBA00065219"/>
    </source>
</evidence>
<evidence type="ECO:0000313" key="18">
    <source>
        <dbReference type="WBParaSite" id="GPLIN_001425300"/>
    </source>
</evidence>
<dbReference type="SMART" id="SM00849">
    <property type="entry name" value="Lactamase_B"/>
    <property type="match status" value="1"/>
</dbReference>
<dbReference type="SUPFAM" id="SSF160443">
    <property type="entry name" value="SMR domain-like"/>
    <property type="match status" value="1"/>
</dbReference>
<dbReference type="Pfam" id="PF00753">
    <property type="entry name" value="Lactamase_B"/>
    <property type="match status" value="1"/>
</dbReference>
<reference evidence="17" key="1">
    <citation type="submission" date="2014-05" db="EMBL/GenBank/DDBJ databases">
        <title>The genome and life-stage specific transcriptomes of Globodera pallida elucidate key aspects of plant parasitism by a cyst nematode.</title>
        <authorList>
            <person name="Cotton J.A."/>
            <person name="Lilley C.J."/>
            <person name="Jones L.M."/>
            <person name="Kikuchi T."/>
            <person name="Reid A.J."/>
            <person name="Thorpe P."/>
            <person name="Tsai I.J."/>
            <person name="Beasley H."/>
            <person name="Blok V."/>
            <person name="Cock P.J.A."/>
            <person name="Van den Akker S.E."/>
            <person name="Holroyd N."/>
            <person name="Hunt M."/>
            <person name="Mantelin S."/>
            <person name="Naghra H."/>
            <person name="Pain A."/>
            <person name="Palomares-Rius J.E."/>
            <person name="Zarowiecki M."/>
            <person name="Berriman M."/>
            <person name="Jones J.T."/>
            <person name="Urwin P.E."/>
        </authorList>
    </citation>
    <scope>NUCLEOTIDE SEQUENCE [LARGE SCALE GENOMIC DNA]</scope>
    <source>
        <strain evidence="17">Lindley</strain>
    </source>
</reference>
<dbReference type="Gene3D" id="3.30.1370.110">
    <property type="match status" value="1"/>
</dbReference>
<evidence type="ECO:0000256" key="2">
    <source>
        <dbReference type="ARBA" id="ARBA00004173"/>
    </source>
</evidence>
<evidence type="ECO:0000256" key="5">
    <source>
        <dbReference type="ARBA" id="ARBA00022946"/>
    </source>
</evidence>
<dbReference type="InterPro" id="IPR044528">
    <property type="entry name" value="POD-like_MBL-fold"/>
</dbReference>
<dbReference type="AlphaFoldDB" id="A0A183CMZ6"/>